<feature type="compositionally biased region" description="Low complexity" evidence="1">
    <location>
        <begin position="5358"/>
        <end position="5368"/>
    </location>
</feature>
<feature type="compositionally biased region" description="Polar residues" evidence="1">
    <location>
        <begin position="5369"/>
        <end position="5383"/>
    </location>
</feature>
<name>A0ABT9PE56_9ACTN</name>
<feature type="region of interest" description="Disordered" evidence="1">
    <location>
        <begin position="5338"/>
        <end position="5383"/>
    </location>
</feature>
<feature type="region of interest" description="Disordered" evidence="1">
    <location>
        <begin position="1"/>
        <end position="20"/>
    </location>
</feature>
<feature type="region of interest" description="Disordered" evidence="1">
    <location>
        <begin position="3060"/>
        <end position="3082"/>
    </location>
</feature>
<sequence length="5383" mass="584215">MPRPSDWSPLGLSCDPAPGDPGAVQQVVTRLETVRQSIADARTGVDSSAARIGDDACIDGTGHVPLAEIHSRTGHLLGLLDAALEVVSSAVSSYHVKLLTTQAEADGALRRAPGLAERSPQLAAEVQNVTSARAELDTAGRATVSAIPAVSVQPPRLSVERPGTGAGTVQEALGLLRSSPESPSSSETGPVRPFSDEDLFVRVRGHLTGIVPEGRMPDRPDVLRHAAAIDLSGDGVVRAAGTVARDMFSLRLPGGSSTGAAAPRIVSDGPSPSSANPEMLSGSAYLKRLWHGDEALFRVTRDWRSADDSVIGSSADSWNASFVRGQLVGPGSAVLVAVGTDPAGLAYRGEQDMWISLRGEVAGPLDLHQVSEFTARERVSVLSLQARDAASPLTSVVTKAVLEEVISSGTPRAPQAGTPFAGPDSDVEMDEAGAQGVQDVLGLLSQTPEGRYSDQQLHLQVQGYLRGVGLPEKEMPTQDDVVEARDAAGITGDRVVEAAAVVARNLFGLRMEGGASRGTDALTGVAESAPQASGEAGTTSAPTATPAGLVYLTSLWEGDSAPFRVSQDWRPAGTPVTGASSENWIQSFLRSQRSEPGTIALVVAGPDPIGLAYRGAHDVWIPLPWESSGLTELRHAPDISAQEAVSVLVLQPRASVVPAVSGVVNAVRQLADRSVAAVPGVRLLLGKSLPEPPEFEFALKGRQEYLLWDALQANLSQAGPGSSAVVRHGGAAVGAAVRLGSRIFWETLAPTDGALMSEPLHRAAGRGVLPRDGEVLVALLRADGTATPWWQRGEVRWAERHVSEPVDAFYTTVLRGHVHDALETTLRQELGLSKPSASSPGTNVVDIDKDLDSTLVNPGDTVLVSMNGELLGIAHQAGPERLWLSAPAAAGYGPPDHLWEKGLGAGTDYRAEPVVGRPGLRGLRGTLAQVARRTLSALFADAPALIEVLYGEKVDSLPAPLDLAPGATLSQGLARTLRWHGPGATVQLRRGDVHLGTAHHHAGDLLWLSSDEGSPVELLQNLGAEREARFSGNDVSVSVTTPLGKPGAWLTDDPFSALGPSWKVLRHGVSDPSGGPLRYVLGLPGHLDPAVLPPLAAGRSTLLVADGNTTSEVVLKDVLRGFFRNVAGTGQKTWTIYREGLSEGFVRELVALFDLDIIHLRSITTGPPNTQVRHWTRTRPYRYVSENGGEAWMVDDLGEQPHIPVPDDFGRLTADLDEAPWPMLGDRVTVGKIEGQDWAGYRGAGWFFVAPLHLEASGWAAPPVENDRVTVVIHDEGSTRGHVEIVTRTVLADHQGKRVRLVLPEVSDEFAAELAADFDIDLVFSRGRLKTFRDSTPGKGRYRVLISVETGETDDVQQGWLRAYPSRFSVADPLPHPWTARTRPVLVGSTYQTFFPSILWDEQLGRTKAPRPYAVPGQPGPVKFILRTRSGVVISDDRQVGAAAAGVLADPARITVSVAQIGPDITAETVLDSWRALAPAGVPVLLHDKRFDRRDDRKPVWTAREMRAGLDNQTKVPQPTTGALWRDEYDRALADPARGEIVRLDDLSFWAQRVLDPHRIQVASQAAVQQYLNAPGQHELTSALRQSLVLIYAEALHHSGLLGPRKVPDQELADRVQAELEHLRTTGTGPQRLDPLKWLLEERNYRGVESRDGTVLQAYLDRKTVPAGPRRREILVDNLSQIADVLAALPGITGRPPAGEGPDRESKLVEYVTTRMPATLRPVDDQALLHLGERAEPLEPEILIGELMNRALSERWSRLDVMRPDSLQVRVIDDLPGVRLVEARPWVHLVPRAGVAQADVQKLAVRMAVGIRDSWNGTDGFRAHGRTVFVRVRPEITYGQLVSGSAAAFIAVHPGSGRATSDHVYVTTSAQTLSHEVAHRMGLADRYPFTPGDAVQPLRLRRILLKPGLTFPPKEARFLRPTTLDHESALMHGGHEVTERDLRILYERVMARHSHDTEADVRSVPGASAPAPGEAAMLRPTGHPGIDTLKYHHLAILAAVRNYLQHQGLGRLLPALDWADPDGVGGLPRLHPLVIQTDPKRISPSGPGPVSATVKLKAEEPYPGDYLVIVGFEPRPESRRTPVRVKVVPDFAAGTLTRRLLTLTGPERTESRRWWWSNLVGPATYQISGLRGRIPGAASIMAAQVMNAHLPVGPGPEWRDTSQLESARRDLSAVLAMALVESLSRLSATPITTDPDAMPRILREVEGLAATLADEVLRPTNGGPLPDGTLPAATDSDVVMTDHGAPVTTGSRVPDGTVWNEHRIDGAVVLSRPGASPTITPQMLPQEPGRLALSLDGFPAIDSRLHQALAAYLQENRAGIRALRILAPLPDKVARNLSARTGVDLIYTTSGLDRTTGTLLPVPGAPVMSWVRIRSDAMRDGSQAWLVDDLGPVFAPVPSGPDLQAAPVGAVAGQPTSVIHLGPRDSGWALHRGENAGAVTRRGEVPALLPPGEEDGFDLWVPGDGVSPDTQALVWSAFEQISPARRASVRLILANTPDHFADELVKAYGTNLVYSRDALRVDGIDGFRALIEPAPTGPVDGWLQARPAADGAVQRRASGYTIYPWTPWEQHLLDGTRPGIAQFVAIPDSYGKLVRDGQEEPRRTEGAAMNPHVLRTSAGLMGSERGILTERSVRVVRQMHPERATVSAAQLGDGALADQFLDVWRSLLPGARSVRLHDEPRALHLPDPHTSSGTFSRRALPVGPSEWDPAWDVLLTATPGAAAIRVSGEAPMRIDRYRGAMPSLGALGAALGSVRELTQVMRHALLRLSEGFELEQGRIPHPSGLSRTDEEQRAHLNDLLGREHRQGRPDALAVMHEKLEKNPPNKPDLEKFRANLEATGEFVEHEQESLLEFARELRSMTGEASGSLDELTGLRAVELRAAIRDQLTQRENEIPDLLTQVLGRLMTRLSLRSVNLDEYRFSARVIDIGEHVRAVVVQPVILLEAAPGVTPVQLAKVAARARRAMTDAWRTSRGVVEGAHTVFVRADPQVLVAPDQHRPADRTITVYPGRRRADALSIHLGDNAFVLAHELSHALGLGDHYGHDPAVVDPLRSPGRRIRPAAFKNPDNPHVPESWKKEPRVTHAASTALDLGRSLMRGDGSTPSPRDVREVYRRVRAGDTATPRSGERPWQPADGPQDLRETLPVRSFYVPSSAPAPTVTDVRVRWVGDEATPSSAVVAQPVVDPATATPSQIRQELRNVIHTDPELREALTAVIRGGVRSHVDDPMPPTFFTETRAFGDGAVVNVDAVLEHTTAPAGATTDWVNWVVAGADLGPTEAARLRNRIRRTLSDQDPAAWKKMIQSGVSLQQGTVTVKLRFEPTTIVHDPKEPLEEFLIRYVSAYGDLTVARGEAKKYRTGASLLIDPLIFMMTAGPLGHIMPMLRISAGSGGSRHHGSTTEIQSGNRPLVNDRAEFWVALRVDAEVTRDGEAVTMPEPRPLHLPGMDVEFAKAFSTTPAMRAANVREALATPGQWRERMDSFRVSDQARADLAAVFSAVPRLWAELGRLYQASPADWEPLRMAFVGQAKAWNHFRAAAAAPSPEVWAAFAPVVRVTPEFWELFVNAIAAWKLPEGGWPTVAQVLSGTTELWDAFTQMPVTSLTAATLSSPHPVVPVVEPDVLHGLKPTINAVNLQAVLDRISELLVERFGGRTEAHDELMDEIRQEFLGEGRAKDRTQWWGSGAYVSPRMANAELNFDGYLRMGAKAVSVQYITTTPDNVPIRDDMADTYTTKSGEDVRRDAGVGIGVDFSFDVDHHRFLFSPSLSIPVLESHTVDHRTVGLQGQAKIATMRFDKLVRYRAVYRFTGEIVSSHGDIPFDVTTALEMGMGEKDADRFEHMALGGEHTGRRPAASRVPEPASNDFVHDREGNQKLPEPVLAKTRFGKASPLIGQPVRTVRDLVRLSRLRHPVPTPAAAPPAALQSPRTRVLNLFRPLRRKLAGGQAVTIRITASDGLDLKDLRGHSPQTSYRWRKLRAASDQRSEAEQLRRPSTVFVNPPAGDRAYDLSFELDREGNLIGGPGRALPVTSPFGPGKLPARTPLGLHRIPVASPLGFGRVQTVGDLRELALRRPETVFEVELPARFDEGIGADWNRLRRLRPQNLRVVDETTRTRQDLSARQIADLTPIVDRYVVAPDGQIDGAREMRVTTRRIAREDGTFTEVGRRAPVGFQVNPSLTRTPVPAPLDQTLQELTRVAAGLESRLTSLRNQIARDGQLQVHYSSAFTEMLRTDSDLARRWSAVDEVLRGSPVVQVLEPHGQPRTNPLLEPRHRIVLDFRAPLMEDESGHVTVSTPQQRWSGKFHPEYREPAIAAAGRGIGPGVLTHAVGMARVFRDFREKFEHLRRVTDQDEKLSMRELNQIDRTLAVRYGLPAILPQGKTLFTGSGIHHSFVIGGVTYEFMMSWEPRGLTGPPVIEANVALDLQEKGTVSVDTGRGQEKSIGVDIGLHVRAHALGVLYFDFAFPELSAHYGQGRSNTEAHASKEYRRMRTSGAVHRFEKRMRVTETYLARDTRSRAILAGGTQQFEATSVTTVSEHMLPAQPLTIDEVLRTGQSTVLTGDLNSGTGPLLLDASGAELTRNDIPARQISGVMMLFAGTDVIVEQIAELVRTGSAPDTGLIRSMLSRMTGVPVRDRRPPAPGPELTAFSDAGALMGAPEQAQRSGTPFFLEALSRRALGRGLLIHLPGAADGYDHAVSVRFGIYNLTHVEATNRVQLEQYTEGDLRSKFAGEWSLSGHIGASAGVVIRPPAPKQQGSAANRRGGPQVSGGAGVGGEKARGGEVAGLDGALVLFLESWSGAGDYPTQHYVGEFVASLQHQRWRTPVFRRFIAEKSEEIHVRTGNGFEMWAPHVAALRLGLPGTDGFAPLPVPEPDVRLINERSLGVKYPIEAYTADAVLPEILSMFERLGRADGVWDTTAAWFKSLVVDRNPLRDGRDQVGTDVMRGLEAYYDEESLRANHHALRSTGLTYTIATPTTTGGVTYTTVVVRAVEDDTPPVHEGARPDLKITIGGQMFSQKGHSEHASTVRHLSGHVQGRVGGFDEHGTRVPVQLSYSRTSGRLEGEGENETRRQISRATPADTSEEFSKSVTFEIGIYRTSEAPKVLQSVADAVGEVSKRLPDVRIEAPEVLSRIGDFSAAHTPELVLEWVRGMRDWWARFRDSSTKLLPGQARGEYRFLAASHATTTAARPPSTVVGRFTPRVFRTGENPFPAAADVVPRQLGEALGEVIQATSALRSEQVGLWEQVAANRPGLMHREPDRERPVFGREHAPGGTDHATASTRFSERNLTSGISSLLGAAKAEFYRDGQKVTSRTEYQVVHSDGTRSTVEFIPTRLRWLTRGPTGVRSTFPSTRSSRSRCRRSSRAAVTTAASLSGATPGSRSWGPTTRP</sequence>
<dbReference type="RefSeq" id="WP_307250326.1">
    <property type="nucleotide sequence ID" value="NZ_JAUSQZ010000001.1"/>
</dbReference>
<dbReference type="Proteomes" id="UP001235712">
    <property type="component" value="Unassembled WGS sequence"/>
</dbReference>
<dbReference type="EMBL" id="JAUSQZ010000001">
    <property type="protein sequence ID" value="MDP9830988.1"/>
    <property type="molecule type" value="Genomic_DNA"/>
</dbReference>
<reference evidence="2 3" key="1">
    <citation type="submission" date="2023-07" db="EMBL/GenBank/DDBJ databases">
        <title>Sequencing the genomes of 1000 actinobacteria strains.</title>
        <authorList>
            <person name="Klenk H.-P."/>
        </authorList>
    </citation>
    <scope>NUCLEOTIDE SEQUENCE [LARGE SCALE GENOMIC DNA]</scope>
    <source>
        <strain evidence="2 3">DSM 44388</strain>
    </source>
</reference>
<protein>
    <recommendedName>
        <fullName evidence="4">Papain fold toxin 1 (Glutamine deamidase) of polymorphic toxin system</fullName>
    </recommendedName>
</protein>
<evidence type="ECO:0000313" key="3">
    <source>
        <dbReference type="Proteomes" id="UP001235712"/>
    </source>
</evidence>
<feature type="region of interest" description="Disordered" evidence="1">
    <location>
        <begin position="4742"/>
        <end position="4772"/>
    </location>
</feature>
<evidence type="ECO:0000256" key="1">
    <source>
        <dbReference type="SAM" id="MobiDB-lite"/>
    </source>
</evidence>
<feature type="region of interest" description="Disordered" evidence="1">
    <location>
        <begin position="3117"/>
        <end position="3139"/>
    </location>
</feature>
<gene>
    <name evidence="2" type="ORF">J2S57_006737</name>
</gene>
<feature type="compositionally biased region" description="Basic and acidic residues" evidence="1">
    <location>
        <begin position="5053"/>
        <end position="5065"/>
    </location>
</feature>
<comment type="caution">
    <text evidence="2">The sequence shown here is derived from an EMBL/GenBank/DDBJ whole genome shotgun (WGS) entry which is preliminary data.</text>
</comment>
<keyword evidence="3" id="KW-1185">Reference proteome</keyword>
<organism evidence="2 3">
    <name type="scientific">Kineosporia succinea</name>
    <dbReference type="NCBI Taxonomy" id="84632"/>
    <lineage>
        <taxon>Bacteria</taxon>
        <taxon>Bacillati</taxon>
        <taxon>Actinomycetota</taxon>
        <taxon>Actinomycetes</taxon>
        <taxon>Kineosporiales</taxon>
        <taxon>Kineosporiaceae</taxon>
        <taxon>Kineosporia</taxon>
    </lineage>
</organism>
<feature type="compositionally biased region" description="Gly residues" evidence="1">
    <location>
        <begin position="4760"/>
        <end position="4769"/>
    </location>
</feature>
<proteinExistence type="predicted"/>
<feature type="region of interest" description="Disordered" evidence="1">
    <location>
        <begin position="5052"/>
        <end position="5075"/>
    </location>
</feature>
<feature type="region of interest" description="Disordered" evidence="1">
    <location>
        <begin position="3843"/>
        <end position="3867"/>
    </location>
</feature>
<accession>A0ABT9PE56</accession>
<evidence type="ECO:0008006" key="4">
    <source>
        <dbReference type="Google" id="ProtNLM"/>
    </source>
</evidence>
<evidence type="ECO:0000313" key="2">
    <source>
        <dbReference type="EMBL" id="MDP9830988.1"/>
    </source>
</evidence>